<dbReference type="VEuPathDB" id="FungiDB:LEMA_P124310.1"/>
<dbReference type="SFLD" id="SFLDS00029">
    <property type="entry name" value="Radical_SAM"/>
    <property type="match status" value="1"/>
</dbReference>
<dbReference type="GO" id="GO:0003824">
    <property type="term" value="F:catalytic activity"/>
    <property type="evidence" value="ECO:0007669"/>
    <property type="project" value="InterPro"/>
</dbReference>
<dbReference type="SFLD" id="SFLDG01099">
    <property type="entry name" value="Uncharacterised_Radical_SAM_Su"/>
    <property type="match status" value="1"/>
</dbReference>
<proteinExistence type="predicted"/>
<dbReference type="Pfam" id="PF04055">
    <property type="entry name" value="Radical_SAM"/>
    <property type="match status" value="1"/>
</dbReference>
<dbReference type="PANTHER" id="PTHR43075:SF1">
    <property type="entry name" value="FORMATE LYASE ACTIVATING ENZYME, PUTATIVE (AFU_ORTHOLOGUE AFUA_2G15630)-RELATED"/>
    <property type="match status" value="1"/>
</dbReference>
<dbReference type="OMA" id="EATMNLW"/>
<dbReference type="GO" id="GO:0046872">
    <property type="term" value="F:metal ion binding"/>
    <property type="evidence" value="ECO:0007669"/>
    <property type="project" value="UniProtKB-KW"/>
</dbReference>
<dbReference type="PANTHER" id="PTHR43075">
    <property type="entry name" value="FORMATE LYASE ACTIVATING ENZYME, PUTATIVE (AFU_ORTHOLOGUE AFUA_2G15630)-RELATED"/>
    <property type="match status" value="1"/>
</dbReference>
<keyword evidence="4" id="KW-0411">Iron-sulfur</keyword>
<accession>E4ZQ31</accession>
<dbReference type="STRING" id="985895.E4ZQ31"/>
<evidence type="ECO:0000259" key="6">
    <source>
        <dbReference type="Pfam" id="PF04055"/>
    </source>
</evidence>
<gene>
    <name evidence="7" type="ORF">LEMA_P124310.1</name>
</gene>
<evidence type="ECO:0000256" key="1">
    <source>
        <dbReference type="ARBA" id="ARBA00022691"/>
    </source>
</evidence>
<dbReference type="InterPro" id="IPR007197">
    <property type="entry name" value="rSAM"/>
</dbReference>
<dbReference type="InterPro" id="IPR013785">
    <property type="entry name" value="Aldolase_TIM"/>
</dbReference>
<protein>
    <recommendedName>
        <fullName evidence="6">Radical SAM core domain-containing protein</fullName>
    </recommendedName>
</protein>
<evidence type="ECO:0000256" key="3">
    <source>
        <dbReference type="ARBA" id="ARBA00023004"/>
    </source>
</evidence>
<dbReference type="GO" id="GO:0051536">
    <property type="term" value="F:iron-sulfur cluster binding"/>
    <property type="evidence" value="ECO:0007669"/>
    <property type="project" value="UniProtKB-KW"/>
</dbReference>
<evidence type="ECO:0000256" key="2">
    <source>
        <dbReference type="ARBA" id="ARBA00022723"/>
    </source>
</evidence>
<dbReference type="SUPFAM" id="SSF102114">
    <property type="entry name" value="Radical SAM enzymes"/>
    <property type="match status" value="1"/>
</dbReference>
<name>E4ZQ31_LEPMJ</name>
<organism evidence="8">
    <name type="scientific">Leptosphaeria maculans (strain JN3 / isolate v23.1.3 / race Av1-4-5-6-7-8)</name>
    <name type="common">Blackleg fungus</name>
    <name type="synonym">Phoma lingam</name>
    <dbReference type="NCBI Taxonomy" id="985895"/>
    <lineage>
        <taxon>Eukaryota</taxon>
        <taxon>Fungi</taxon>
        <taxon>Dikarya</taxon>
        <taxon>Ascomycota</taxon>
        <taxon>Pezizomycotina</taxon>
        <taxon>Dothideomycetes</taxon>
        <taxon>Pleosporomycetidae</taxon>
        <taxon>Pleosporales</taxon>
        <taxon>Pleosporineae</taxon>
        <taxon>Leptosphaeriaceae</taxon>
        <taxon>Plenodomus</taxon>
        <taxon>Plenodomus lingam/Leptosphaeria maculans species complex</taxon>
    </lineage>
</organism>
<evidence type="ECO:0000313" key="7">
    <source>
        <dbReference type="EMBL" id="CBX89941.1"/>
    </source>
</evidence>
<dbReference type="InterPro" id="IPR058240">
    <property type="entry name" value="rSAM_sf"/>
</dbReference>
<dbReference type="eggNOG" id="ENOG502SKAA">
    <property type="taxonomic scope" value="Eukaryota"/>
</dbReference>
<dbReference type="HOGENOM" id="CLU_368840_0_0_1"/>
<feature type="region of interest" description="Disordered" evidence="5">
    <location>
        <begin position="309"/>
        <end position="333"/>
    </location>
</feature>
<dbReference type="CDD" id="cd01335">
    <property type="entry name" value="Radical_SAM"/>
    <property type="match status" value="1"/>
</dbReference>
<reference evidence="8" key="1">
    <citation type="journal article" date="2011" name="Nat. Commun.">
        <title>Effector diversification within compartments of the Leptosphaeria maculans genome affected by Repeat-Induced Point mutations.</title>
        <authorList>
            <person name="Rouxel T."/>
            <person name="Grandaubert J."/>
            <person name="Hane J.K."/>
            <person name="Hoede C."/>
            <person name="van de Wouw A.P."/>
            <person name="Couloux A."/>
            <person name="Dominguez V."/>
            <person name="Anthouard V."/>
            <person name="Bally P."/>
            <person name="Bourras S."/>
            <person name="Cozijnsen A.J."/>
            <person name="Ciuffetti L.M."/>
            <person name="Degrave A."/>
            <person name="Dilmaghani A."/>
            <person name="Duret L."/>
            <person name="Fudal I."/>
            <person name="Goodwin S.B."/>
            <person name="Gout L."/>
            <person name="Glaser N."/>
            <person name="Linglin J."/>
            <person name="Kema G.H.J."/>
            <person name="Lapalu N."/>
            <person name="Lawrence C.B."/>
            <person name="May K."/>
            <person name="Meyer M."/>
            <person name="Ollivier B."/>
            <person name="Poulain J."/>
            <person name="Schoch C.L."/>
            <person name="Simon A."/>
            <person name="Spatafora J.W."/>
            <person name="Stachowiak A."/>
            <person name="Turgeon B.G."/>
            <person name="Tyler B.M."/>
            <person name="Vincent D."/>
            <person name="Weissenbach J."/>
            <person name="Amselem J."/>
            <person name="Quesneville H."/>
            <person name="Oliver R.P."/>
            <person name="Wincker P."/>
            <person name="Balesdent M.-H."/>
            <person name="Howlett B.J."/>
        </authorList>
    </citation>
    <scope>NUCLEOTIDE SEQUENCE [LARGE SCALE GENOMIC DNA]</scope>
    <source>
        <strain evidence="8">JN3 / isolate v23.1.3 / race Av1-4-5-6-7-8</strain>
    </source>
</reference>
<evidence type="ECO:0000256" key="5">
    <source>
        <dbReference type="SAM" id="MobiDB-lite"/>
    </source>
</evidence>
<sequence>MASLPSSRSALRISSRAIGQLRIPQTRRSLYLAPPFLLDDYIPRYQLLSSVDASKKRSLAYGHLRNCNLCPRRCGVNRYEKTGVCLIGAETVKVNTIAPHFGEEPCFQGHNGSGSVFFSGCSLRCVFCQNFDISHQRKGFDLTPEALGEWYIKLQDVGRVHNINLVTPEHVVPQVVLSILHAREIGLRIPILYNTSSYDSLESIELLDGLVDMYLPDFKVWNNETGKRLLKADDYVKTAMESVKAMHEQVGDLCFTGDGIAKKGVLVRHLVMPGLADESKEIMRWLANHVSKDMMVHIMEQYFPRAHVGKARRGRRDTAEAGGDQASSAPQKDVRYADINRAVELSEVAEVKKAAGDAGLWSDDDAPRKRPQGSEEATMNLWEATMNLWEATMNLWEATMNLWEATMNLWEATMNLWEAVIEQNQSIPFTPYTIQPFDTHTHTKHCRMPIDSHIPTPHTPVPTPTTMDFVTDIERAIHGLKVDRDTWAALALQYKAAFEAQTRRLQELHGVCFATQAELENERAQQRLPHAAIDEAEKDDLESLDGNKSPGHESSYGTAVIYSPQKLQLSNDCANPLFDAVQHCVRQRNYNTALAEVERLLRGPLSPKARTEGLLLKSDILRPMGPNELYNALAACSEALELCDRVSGLEAFLSRIHHQRGLLYYDLHMYRSTLGATSAASSISPDYGQGAERTRSTTRRSGFDEDRTINEELLAKIEVMGTRTRRQTSAQFRQHAAAKAKRMSLPHRWTSPRIE</sequence>
<dbReference type="AlphaFoldDB" id="E4ZQ31"/>
<dbReference type="Gene3D" id="3.20.20.70">
    <property type="entry name" value="Aldolase class I"/>
    <property type="match status" value="1"/>
</dbReference>
<feature type="domain" description="Radical SAM core" evidence="6">
    <location>
        <begin position="116"/>
        <end position="286"/>
    </location>
</feature>
<dbReference type="OrthoDB" id="1856718at2759"/>
<dbReference type="EMBL" id="FP929114">
    <property type="protein sequence ID" value="CBX89941.1"/>
    <property type="molecule type" value="Genomic_DNA"/>
</dbReference>
<keyword evidence="8" id="KW-1185">Reference proteome</keyword>
<evidence type="ECO:0000313" key="8">
    <source>
        <dbReference type="Proteomes" id="UP000002668"/>
    </source>
</evidence>
<feature type="region of interest" description="Disordered" evidence="5">
    <location>
        <begin position="681"/>
        <end position="705"/>
    </location>
</feature>
<keyword evidence="2" id="KW-0479">Metal-binding</keyword>
<dbReference type="InterPro" id="IPR040085">
    <property type="entry name" value="MJ0674-like"/>
</dbReference>
<keyword evidence="1" id="KW-0949">S-adenosyl-L-methionine</keyword>
<dbReference type="InParanoid" id="E4ZQ31"/>
<evidence type="ECO:0000256" key="4">
    <source>
        <dbReference type="ARBA" id="ARBA00023014"/>
    </source>
</evidence>
<dbReference type="Proteomes" id="UP000002668">
    <property type="component" value="Genome"/>
</dbReference>
<keyword evidence="3" id="KW-0408">Iron</keyword>